<gene>
    <name evidence="1" type="ORF">HMPREF9151_02475</name>
</gene>
<reference evidence="1 2" key="1">
    <citation type="submission" date="2012-05" db="EMBL/GenBank/DDBJ databases">
        <authorList>
            <person name="Weinstock G."/>
            <person name="Sodergren E."/>
            <person name="Lobos E.A."/>
            <person name="Fulton L."/>
            <person name="Fulton R."/>
            <person name="Courtney L."/>
            <person name="Fronick C."/>
            <person name="O'Laughlin M."/>
            <person name="Godfrey J."/>
            <person name="Wilson R.M."/>
            <person name="Miner T."/>
            <person name="Farmer C."/>
            <person name="Delehaunty K."/>
            <person name="Cordes M."/>
            <person name="Minx P."/>
            <person name="Tomlinson C."/>
            <person name="Chen J."/>
            <person name="Wollam A."/>
            <person name="Pepin K.H."/>
            <person name="Bhonagiri V."/>
            <person name="Zhang X."/>
            <person name="Suruliraj S."/>
            <person name="Warren W."/>
            <person name="Mitreva M."/>
            <person name="Mardis E.R."/>
            <person name="Wilson R.K."/>
        </authorList>
    </citation>
    <scope>NUCLEOTIDE SEQUENCE [LARGE SCALE GENOMIC DNA]</scope>
    <source>
        <strain evidence="1 2">F0055</strain>
    </source>
</reference>
<dbReference type="PANTHER" id="PTHR38479:SF2">
    <property type="entry name" value="WINGED HELIX DNA-BINDING DOMAIN-CONTAINING PROTEIN"/>
    <property type="match status" value="1"/>
</dbReference>
<protein>
    <recommendedName>
        <fullName evidence="3">Winged helix DNA-binding domain-containing protein</fullName>
    </recommendedName>
</protein>
<dbReference type="RefSeq" id="WP_009161335.1">
    <property type="nucleotide sequence ID" value="NZ_KB290963.1"/>
</dbReference>
<accession>L1MY58</accession>
<organism evidence="1 2">
    <name type="scientific">Hoylesella saccharolytica F0055</name>
    <dbReference type="NCBI Taxonomy" id="1127699"/>
    <lineage>
        <taxon>Bacteria</taxon>
        <taxon>Pseudomonadati</taxon>
        <taxon>Bacteroidota</taxon>
        <taxon>Bacteroidia</taxon>
        <taxon>Bacteroidales</taxon>
        <taxon>Prevotellaceae</taxon>
        <taxon>Hoylesella</taxon>
    </lineage>
</organism>
<evidence type="ECO:0000313" key="2">
    <source>
        <dbReference type="Proteomes" id="UP000010433"/>
    </source>
</evidence>
<dbReference type="OrthoDB" id="2210247at2"/>
<sequence length="354" mass="40512">MKKINIPMFRLRAQQLINPDFTDVKDVIAWMGAIQAQQPRMAKLALGIRTRGATMQQIKQALDRGEILRTHVLRPTWHYVSPNDIRWMLKLSCNRLKSAYASLMKGHGLHITEQMYDTANQHIYDMLSGGKSLTKQQITERMAEKGLPSDTVFMNRFLENAECEALICSGPEAGNTHTYMLLDERVAPMPLPTKDEALSKLARNYFRSHAPATLDDFCWWSGLSMKEARLGVEIIEKELQKVVLNDKTYLLHDSSSIDIKEKESFIFLPAYDEYIIAYKYRGDVLQASHNSKAFTNNGIFFPLILQNGRATGNWKMTLTRRNIDVNTSYFDNDTPTDLSAAEEKARLQLISFHN</sequence>
<proteinExistence type="predicted"/>
<evidence type="ECO:0000313" key="1">
    <source>
        <dbReference type="EMBL" id="EKX96228.1"/>
    </source>
</evidence>
<dbReference type="EMBL" id="AMEP01000163">
    <property type="protein sequence ID" value="EKX96228.1"/>
    <property type="molecule type" value="Genomic_DNA"/>
</dbReference>
<comment type="caution">
    <text evidence="1">The sequence shown here is derived from an EMBL/GenBank/DDBJ whole genome shotgun (WGS) entry which is preliminary data.</text>
</comment>
<name>L1MY58_9BACT</name>
<dbReference type="HOGENOM" id="CLU_047003_0_0_10"/>
<dbReference type="Pfam" id="PF06224">
    <property type="entry name" value="AlkZ-like"/>
    <property type="match status" value="1"/>
</dbReference>
<dbReference type="InterPro" id="IPR009351">
    <property type="entry name" value="AlkZ-like"/>
</dbReference>
<evidence type="ECO:0008006" key="3">
    <source>
        <dbReference type="Google" id="ProtNLM"/>
    </source>
</evidence>
<dbReference type="STRING" id="1127699.HMPREF9151_02475"/>
<dbReference type="PATRIC" id="fig|1127699.3.peg.2268"/>
<dbReference type="Proteomes" id="UP000010433">
    <property type="component" value="Unassembled WGS sequence"/>
</dbReference>
<dbReference type="AlphaFoldDB" id="L1MY58"/>
<keyword evidence="2" id="KW-1185">Reference proteome</keyword>
<dbReference type="PANTHER" id="PTHR38479">
    <property type="entry name" value="LMO0824 PROTEIN"/>
    <property type="match status" value="1"/>
</dbReference>